<dbReference type="GO" id="GO:0008143">
    <property type="term" value="F:poly(A) binding"/>
    <property type="evidence" value="ECO:0007669"/>
    <property type="project" value="InterPro"/>
</dbReference>
<keyword evidence="4" id="KW-0677">Repeat</keyword>
<evidence type="ECO:0000256" key="1">
    <source>
        <dbReference type="ARBA" id="ARBA00004123"/>
    </source>
</evidence>
<keyword evidence="5 8" id="KW-0863">Zinc-finger</keyword>
<evidence type="ECO:0000256" key="3">
    <source>
        <dbReference type="ARBA" id="ARBA00022723"/>
    </source>
</evidence>
<name>A0A507E3Z1_9FUNG</name>
<dbReference type="GO" id="GO:0005737">
    <property type="term" value="C:cytoplasm"/>
    <property type="evidence" value="ECO:0007669"/>
    <property type="project" value="TreeGrafter"/>
</dbReference>
<dbReference type="InterPro" id="IPR000571">
    <property type="entry name" value="Znf_CCCH"/>
</dbReference>
<accession>A0A507E3Z1</accession>
<feature type="compositionally biased region" description="Polar residues" evidence="9">
    <location>
        <begin position="173"/>
        <end position="184"/>
    </location>
</feature>
<evidence type="ECO:0000256" key="7">
    <source>
        <dbReference type="ARBA" id="ARBA00023242"/>
    </source>
</evidence>
<comment type="subcellular location">
    <subcellularLocation>
        <location evidence="1">Nucleus</location>
    </subcellularLocation>
</comment>
<feature type="compositionally biased region" description="Low complexity" evidence="9">
    <location>
        <begin position="119"/>
        <end position="138"/>
    </location>
</feature>
<dbReference type="STRING" id="109895.A0A507E3Z1"/>
<keyword evidence="7" id="KW-0539">Nucleus</keyword>
<keyword evidence="6 8" id="KW-0862">Zinc</keyword>
<dbReference type="Pfam" id="PF14608">
    <property type="entry name" value="zf-CCCH_2"/>
    <property type="match status" value="5"/>
</dbReference>
<dbReference type="GO" id="GO:0005634">
    <property type="term" value="C:nucleus"/>
    <property type="evidence" value="ECO:0007669"/>
    <property type="project" value="UniProtKB-SubCell"/>
</dbReference>
<dbReference type="InterPro" id="IPR040366">
    <property type="entry name" value="Nab2/ZC3H14"/>
</dbReference>
<evidence type="ECO:0000256" key="9">
    <source>
        <dbReference type="SAM" id="MobiDB-lite"/>
    </source>
</evidence>
<feature type="compositionally biased region" description="Polar residues" evidence="9">
    <location>
        <begin position="194"/>
        <end position="203"/>
    </location>
</feature>
<dbReference type="SMART" id="SM00356">
    <property type="entry name" value="ZnF_C3H1"/>
    <property type="match status" value="5"/>
</dbReference>
<keyword evidence="3 8" id="KW-0479">Metal-binding</keyword>
<dbReference type="Proteomes" id="UP000318582">
    <property type="component" value="Unassembled WGS sequence"/>
</dbReference>
<evidence type="ECO:0000259" key="10">
    <source>
        <dbReference type="PROSITE" id="PS50103"/>
    </source>
</evidence>
<organism evidence="11 12">
    <name type="scientific">Powellomyces hirtus</name>
    <dbReference type="NCBI Taxonomy" id="109895"/>
    <lineage>
        <taxon>Eukaryota</taxon>
        <taxon>Fungi</taxon>
        <taxon>Fungi incertae sedis</taxon>
        <taxon>Chytridiomycota</taxon>
        <taxon>Chytridiomycota incertae sedis</taxon>
        <taxon>Chytridiomycetes</taxon>
        <taxon>Spizellomycetales</taxon>
        <taxon>Powellomycetaceae</taxon>
        <taxon>Powellomyces</taxon>
    </lineage>
</organism>
<gene>
    <name evidence="11" type="ORF">PhCBS80983_g02888</name>
</gene>
<evidence type="ECO:0000256" key="5">
    <source>
        <dbReference type="ARBA" id="ARBA00022771"/>
    </source>
</evidence>
<dbReference type="AlphaFoldDB" id="A0A507E3Z1"/>
<feature type="zinc finger region" description="C3H1-type" evidence="8">
    <location>
        <begin position="211"/>
        <end position="236"/>
    </location>
</feature>
<evidence type="ECO:0000256" key="8">
    <source>
        <dbReference type="PROSITE-ProRule" id="PRU00723"/>
    </source>
</evidence>
<evidence type="ECO:0000313" key="11">
    <source>
        <dbReference type="EMBL" id="TPX58809.1"/>
    </source>
</evidence>
<reference evidence="11 12" key="1">
    <citation type="journal article" date="2019" name="Sci. Rep.">
        <title>Comparative genomics of chytrid fungi reveal insights into the obligate biotrophic and pathogenic lifestyle of Synchytrium endobioticum.</title>
        <authorList>
            <person name="van de Vossenberg B.T.L.H."/>
            <person name="Warris S."/>
            <person name="Nguyen H.D.T."/>
            <person name="van Gent-Pelzer M.P.E."/>
            <person name="Joly D.L."/>
            <person name="van de Geest H.C."/>
            <person name="Bonants P.J.M."/>
            <person name="Smith D.S."/>
            <person name="Levesque C.A."/>
            <person name="van der Lee T.A.J."/>
        </authorList>
    </citation>
    <scope>NUCLEOTIDE SEQUENCE [LARGE SCALE GENOMIC DNA]</scope>
    <source>
        <strain evidence="11 12">CBS 809.83</strain>
    </source>
</reference>
<evidence type="ECO:0000256" key="4">
    <source>
        <dbReference type="ARBA" id="ARBA00022737"/>
    </source>
</evidence>
<dbReference type="PANTHER" id="PTHR14738:SF29">
    <property type="entry name" value="ZINC FINGER CCCH DOMAIN-CONTAINING PROTEIN 14"/>
    <property type="match status" value="1"/>
</dbReference>
<dbReference type="Gene3D" id="4.10.1000.30">
    <property type="match status" value="1"/>
</dbReference>
<dbReference type="GO" id="GO:0043488">
    <property type="term" value="P:regulation of mRNA stability"/>
    <property type="evidence" value="ECO:0007669"/>
    <property type="project" value="InterPro"/>
</dbReference>
<sequence>MTLDNATFKTALSQMLTATFPDADTATLTDYCLLLVGMEKDKQALETDLSDVTTPEDASKISDWIFQYLGDLATANDSSQDQQQQRGADDMVINLDMKSDDEMDEEDGDQHHRRERRPSSALSVGGAGGASLLARAVSDVTDNSVAGGRKRKGDHDTNGRNGSEGPPRKSTKGEQQQRQGSGKPTNGARGDVTFTVTVPNQGNAPPGTPTEGSVPRCTFWPSCSRGDDCLFWHPKAACPDYPNCDKGNACYYIHPDMAQNQQTAPCRFGPACTRPNCAFFHPYSRGGPRGRGGAYSARGGYNAGYGAAPPRGGAAASHLAKVQCRFYPSCSNPACPYFHPVPKTLGPGGAARRGSTPQQPTTTEVCKYEPLCSREGCKYTHPSRQPSSETGMYKSKKFQEPIEQPLQSMPQPVGVPGAWKNRTWVANNKPHISDRNFALPEDGSVESFAMTDATTDAPKPAEEAAAAGDAPPTAAA</sequence>
<feature type="region of interest" description="Disordered" evidence="9">
    <location>
        <begin position="433"/>
        <end position="476"/>
    </location>
</feature>
<comment type="similarity">
    <text evidence="2">Belongs to the ZC3H14 family.</text>
</comment>
<evidence type="ECO:0000256" key="2">
    <source>
        <dbReference type="ARBA" id="ARBA00008423"/>
    </source>
</evidence>
<dbReference type="GO" id="GO:0008270">
    <property type="term" value="F:zinc ion binding"/>
    <property type="evidence" value="ECO:0007669"/>
    <property type="project" value="UniProtKB-KW"/>
</dbReference>
<feature type="domain" description="C3H1-type" evidence="10">
    <location>
        <begin position="211"/>
        <end position="236"/>
    </location>
</feature>
<proteinExistence type="inferred from homology"/>
<dbReference type="PROSITE" id="PS50103">
    <property type="entry name" value="ZF_C3H1"/>
    <property type="match status" value="1"/>
</dbReference>
<comment type="caution">
    <text evidence="11">The sequence shown here is derived from an EMBL/GenBank/DDBJ whole genome shotgun (WGS) entry which is preliminary data.</text>
</comment>
<dbReference type="EMBL" id="QEAQ01000032">
    <property type="protein sequence ID" value="TPX58809.1"/>
    <property type="molecule type" value="Genomic_DNA"/>
</dbReference>
<feature type="region of interest" description="Disordered" evidence="9">
    <location>
        <begin position="101"/>
        <end position="213"/>
    </location>
</feature>
<dbReference type="PANTHER" id="PTHR14738">
    <property type="entry name" value="ZINC FINGER CCCH DOMAIN-CONTAINING PROTEIN 14"/>
    <property type="match status" value="1"/>
</dbReference>
<feature type="compositionally biased region" description="Low complexity" evidence="9">
    <location>
        <begin position="453"/>
        <end position="476"/>
    </location>
</feature>
<evidence type="ECO:0000256" key="6">
    <source>
        <dbReference type="ARBA" id="ARBA00022833"/>
    </source>
</evidence>
<evidence type="ECO:0000313" key="12">
    <source>
        <dbReference type="Proteomes" id="UP000318582"/>
    </source>
</evidence>
<protein>
    <recommendedName>
        <fullName evidence="10">C3H1-type domain-containing protein</fullName>
    </recommendedName>
</protein>
<keyword evidence="12" id="KW-1185">Reference proteome</keyword>
<dbReference type="Gene3D" id="4.10.1000.40">
    <property type="match status" value="1"/>
</dbReference>